<protein>
    <submittedName>
        <fullName evidence="4">DUF3427 domain-containing protein</fullName>
    </submittedName>
</protein>
<dbReference type="GO" id="GO:0003677">
    <property type="term" value="F:DNA binding"/>
    <property type="evidence" value="ECO:0007669"/>
    <property type="project" value="InterPro"/>
</dbReference>
<keyword evidence="5" id="KW-1185">Reference proteome</keyword>
<dbReference type="EMBL" id="JAELVR010000013">
    <property type="protein sequence ID" value="MBJ6373394.1"/>
    <property type="molecule type" value="Genomic_DNA"/>
</dbReference>
<evidence type="ECO:0000259" key="2">
    <source>
        <dbReference type="PROSITE" id="PS51192"/>
    </source>
</evidence>
<accession>A0A8J7JFG9</accession>
<evidence type="ECO:0000259" key="1">
    <source>
        <dbReference type="PROSITE" id="PS50206"/>
    </source>
</evidence>
<dbReference type="PANTHER" id="PTHR47396:SF1">
    <property type="entry name" value="ATP-DEPENDENT HELICASE IRC3-RELATED"/>
    <property type="match status" value="1"/>
</dbReference>
<dbReference type="InterPro" id="IPR027417">
    <property type="entry name" value="P-loop_NTPase"/>
</dbReference>
<dbReference type="PROSITE" id="PS51192">
    <property type="entry name" value="HELICASE_ATP_BIND_1"/>
    <property type="match status" value="1"/>
</dbReference>
<dbReference type="Pfam" id="PF00271">
    <property type="entry name" value="Helicase_C"/>
    <property type="match status" value="1"/>
</dbReference>
<dbReference type="CDD" id="cd18799">
    <property type="entry name" value="SF2_C_EcoAI-like"/>
    <property type="match status" value="1"/>
</dbReference>
<dbReference type="PANTHER" id="PTHR47396">
    <property type="entry name" value="TYPE I RESTRICTION ENZYME ECOKI R PROTEIN"/>
    <property type="match status" value="1"/>
</dbReference>
<name>A0A8J7JFG9_9RHOB</name>
<dbReference type="SMART" id="SM00490">
    <property type="entry name" value="HELICc"/>
    <property type="match status" value="1"/>
</dbReference>
<dbReference type="GO" id="GO:0005829">
    <property type="term" value="C:cytosol"/>
    <property type="evidence" value="ECO:0007669"/>
    <property type="project" value="TreeGrafter"/>
</dbReference>
<dbReference type="InterPro" id="IPR050742">
    <property type="entry name" value="Helicase_Restrict-Modif_Enz"/>
</dbReference>
<evidence type="ECO:0000313" key="5">
    <source>
        <dbReference type="Proteomes" id="UP000619079"/>
    </source>
</evidence>
<dbReference type="InterPro" id="IPR006935">
    <property type="entry name" value="Helicase/UvrB_N"/>
</dbReference>
<dbReference type="PROSITE" id="PS50206">
    <property type="entry name" value="RHODANESE_3"/>
    <property type="match status" value="1"/>
</dbReference>
<dbReference type="AlphaFoldDB" id="A0A8J7JFG9"/>
<dbReference type="InterPro" id="IPR001650">
    <property type="entry name" value="Helicase_C-like"/>
</dbReference>
<evidence type="ECO:0000259" key="3">
    <source>
        <dbReference type="PROSITE" id="PS51194"/>
    </source>
</evidence>
<dbReference type="Pfam" id="PF04851">
    <property type="entry name" value="ResIII"/>
    <property type="match status" value="1"/>
</dbReference>
<reference evidence="4" key="1">
    <citation type="submission" date="2020-12" db="EMBL/GenBank/DDBJ databases">
        <title>Sedimentitalea sp. nov., isolated from sand in Incheon.</title>
        <authorList>
            <person name="Kim W."/>
        </authorList>
    </citation>
    <scope>NUCLEOTIDE SEQUENCE</scope>
    <source>
        <strain evidence="4">CAU 1593</strain>
    </source>
</reference>
<dbReference type="SMART" id="SM00487">
    <property type="entry name" value="DEXDc"/>
    <property type="match status" value="1"/>
</dbReference>
<evidence type="ECO:0000313" key="4">
    <source>
        <dbReference type="EMBL" id="MBJ6373394.1"/>
    </source>
</evidence>
<dbReference type="CDD" id="cd18032">
    <property type="entry name" value="DEXHc_RE_I_III_res"/>
    <property type="match status" value="1"/>
</dbReference>
<dbReference type="Pfam" id="PF11907">
    <property type="entry name" value="DUF3427"/>
    <property type="match status" value="1"/>
</dbReference>
<dbReference type="Gene3D" id="3.40.50.300">
    <property type="entry name" value="P-loop containing nucleotide triphosphate hydrolases"/>
    <property type="match status" value="2"/>
</dbReference>
<dbReference type="InterPro" id="IPR014001">
    <property type="entry name" value="Helicase_ATP-bd"/>
</dbReference>
<dbReference type="InterPro" id="IPR001763">
    <property type="entry name" value="Rhodanese-like_dom"/>
</dbReference>
<comment type="caution">
    <text evidence="4">The sequence shown here is derived from an EMBL/GenBank/DDBJ whole genome shotgun (WGS) entry which is preliminary data.</text>
</comment>
<sequence>MLGALGPHMTVGTQITVEAPFGHLVLSIGHQEPPSALYTGGGPAFFDQLVDHIDRSRSVDLAVAFVLESGLVMLEPYFRDLLDRGGRLRLVVGDYLDVSEPAALRRLCDLPGDVSGHVFETAGGSFHPKAWLFRAAGNGGTAIVGSSNLTRTALIHGVEWNLSVSGEKDWEPVEHAFEELLRSPNVKPLTQAWIDAYSARRRRQPLPQMAQAIAKDDIPLPTAAPHEIQCEALAALARARADGKRAGLVVLATGLGKTWLSAFDATDFERVLFVAHREEILTQAMTTFRRIRPEARFGLYSGSAKDEGEILFASIQTLGKTDHLRRFDPEAFDYIVVDEFHHASAATYRRLIEHFRPRFLLGLTATPDRTDGADLLALCDDTLVYRCDLAEGISRGFLSPFRYFGVPDDIDYAQIPWRSTRFDEEALTTAVATQARAQNALEQLWRHGDGPAIGFCVSRRHAEFMAEFFRNAGLRSVAVHSGEGSAPRTSSLEALGAGELDILFAVDMFNEGVDVPQIGTVLMLRPTESAILFLQQLGRGLRRIEGKVLRVIDYIGNHRTFLTKARALLSAGDGDRALSQRLDLLVAGELDLPEGCEITYDLKALDFLRSMLATTGAQDEAEAWYRVHLLRHGRRPTALEFAQAGFSPARTGHGGWFEFVRDMGDEVPASVLGQAGLMRALERPALPCPAGPALMSSLIAGGSVSRQSLHAAITAAIPASSQAQPITRDDFEEATSHWLMTPFVVEHKGKLAVRGETGPVVSAAVDELATWRIVSASDAGPRRQEIDEAAQPFGAPAIWHEYMREDIPPLFGETFNPGSWNSGIVKTRTGLVLLTTLNKGSLAQGNHYEDHFLSDRRMQWQSQTSTKQNSERGRILSRELPNKEVHLFVRSSKLRGKTAAPFTYLGKPRFVNWEGERPITIEWELPEPVPAELHRAFGIG</sequence>
<feature type="domain" description="Helicase C-terminal" evidence="3">
    <location>
        <begin position="436"/>
        <end position="593"/>
    </location>
</feature>
<dbReference type="GO" id="GO:0016787">
    <property type="term" value="F:hydrolase activity"/>
    <property type="evidence" value="ECO:0007669"/>
    <property type="project" value="InterPro"/>
</dbReference>
<dbReference type="SUPFAM" id="SSF56024">
    <property type="entry name" value="Phospholipase D/nuclease"/>
    <property type="match status" value="1"/>
</dbReference>
<dbReference type="Gene3D" id="3.30.870.10">
    <property type="entry name" value="Endonuclease Chain A"/>
    <property type="match status" value="1"/>
</dbReference>
<proteinExistence type="predicted"/>
<feature type="domain" description="Rhodanese" evidence="1">
    <location>
        <begin position="637"/>
        <end position="668"/>
    </location>
</feature>
<dbReference type="GO" id="GO:0005524">
    <property type="term" value="F:ATP binding"/>
    <property type="evidence" value="ECO:0007669"/>
    <property type="project" value="InterPro"/>
</dbReference>
<gene>
    <name evidence="4" type="ORF">JF290_17840</name>
</gene>
<dbReference type="PROSITE" id="PS51194">
    <property type="entry name" value="HELICASE_CTER"/>
    <property type="match status" value="1"/>
</dbReference>
<organism evidence="4 5">
    <name type="scientific">Sedimentitalea arenosa</name>
    <dbReference type="NCBI Taxonomy" id="2798803"/>
    <lineage>
        <taxon>Bacteria</taxon>
        <taxon>Pseudomonadati</taxon>
        <taxon>Pseudomonadota</taxon>
        <taxon>Alphaproteobacteria</taxon>
        <taxon>Rhodobacterales</taxon>
        <taxon>Paracoccaceae</taxon>
        <taxon>Sedimentitalea</taxon>
    </lineage>
</organism>
<dbReference type="InterPro" id="IPR021835">
    <property type="entry name" value="DUF3427"/>
</dbReference>
<feature type="domain" description="Helicase ATP-binding" evidence="2">
    <location>
        <begin position="238"/>
        <end position="385"/>
    </location>
</feature>
<dbReference type="Proteomes" id="UP000619079">
    <property type="component" value="Unassembled WGS sequence"/>
</dbReference>
<dbReference type="SUPFAM" id="SSF52540">
    <property type="entry name" value="P-loop containing nucleoside triphosphate hydrolases"/>
    <property type="match status" value="1"/>
</dbReference>